<name>A6UK29_SINMW</name>
<accession>A6UK29</accession>
<dbReference type="KEGG" id="smd:Smed_5233"/>
<dbReference type="HOGENOM" id="CLU_2131877_0_0_5"/>
<evidence type="ECO:0000313" key="2">
    <source>
        <dbReference type="Proteomes" id="UP000001108"/>
    </source>
</evidence>
<dbReference type="Proteomes" id="UP000001108">
    <property type="component" value="Plasmid pSMED02"/>
</dbReference>
<protein>
    <submittedName>
        <fullName evidence="1">Uncharacterized protein</fullName>
    </submittedName>
</protein>
<dbReference type="EMBL" id="CP000740">
    <property type="protein sequence ID" value="ABR64009.1"/>
    <property type="molecule type" value="Genomic_DNA"/>
</dbReference>
<geneLocation type="plasmid" evidence="1 2">
    <name>pSMED02</name>
</geneLocation>
<dbReference type="AlphaFoldDB" id="A6UK29"/>
<keyword evidence="1" id="KW-0614">Plasmid</keyword>
<dbReference type="PATRIC" id="fig|366394.8.peg.1724"/>
<reference evidence="1 2" key="2">
    <citation type="journal article" date="2010" name="Stand. Genomic Sci.">
        <title>Complete genome sequence of the Medicago microsymbiont Ensifer (Sinorhizobium) medicae strain WSM419.</title>
        <authorList>
            <person name="Reeve W."/>
            <person name="Chain P."/>
            <person name="O'Hara G."/>
            <person name="Ardley J."/>
            <person name="Nandesena K."/>
            <person name="Brau L."/>
            <person name="Tiwari R."/>
            <person name="Malfatti S."/>
            <person name="Kiss H."/>
            <person name="Lapidus A."/>
            <person name="Copeland A."/>
            <person name="Nolan M."/>
            <person name="Land M."/>
            <person name="Hauser L."/>
            <person name="Chang Y.J."/>
            <person name="Ivanova N."/>
            <person name="Mavromatis K."/>
            <person name="Markowitz V."/>
            <person name="Kyrpides N."/>
            <person name="Gollagher M."/>
            <person name="Yates R."/>
            <person name="Dilworth M."/>
            <person name="Howieson J."/>
        </authorList>
    </citation>
    <scope>NUCLEOTIDE SEQUENCE [LARGE SCALE GENOMIC DNA]</scope>
    <source>
        <strain evidence="1 2">WSM419</strain>
        <plasmid evidence="2">Plasmid pSMED02</plasmid>
    </source>
</reference>
<evidence type="ECO:0000313" key="1">
    <source>
        <dbReference type="EMBL" id="ABR64009.1"/>
    </source>
</evidence>
<gene>
    <name evidence="1" type="ordered locus">Smed_5233</name>
</gene>
<sequence length="113" mass="11708">MVAVPTAAPTSAPPAAPATVLVVFPPINWPATAPVPAPTNAPLNPRWFCWVAQPATSIVVNAAKKTLQDMACSNAGIAGIANMGADFLRLSESCRFGATSVPSHFHHPSVPLR</sequence>
<proteinExistence type="predicted"/>
<reference evidence="2" key="1">
    <citation type="submission" date="2007-06" db="EMBL/GenBank/DDBJ databases">
        <title>Complete sequence of Sinorhizobium medicae WSM419 plasmid pSMED02.</title>
        <authorList>
            <consortium name="US DOE Joint Genome Institute"/>
            <person name="Copeland A."/>
            <person name="Lucas S."/>
            <person name="Lapidus A."/>
            <person name="Barry K."/>
            <person name="Glavina del Rio T."/>
            <person name="Dalin E."/>
            <person name="Tice H."/>
            <person name="Pitluck S."/>
            <person name="Chain P."/>
            <person name="Malfatti S."/>
            <person name="Shin M."/>
            <person name="Vergez L."/>
            <person name="Schmutz J."/>
            <person name="Larimer F."/>
            <person name="Land M."/>
            <person name="Hauser L."/>
            <person name="Kyrpides N."/>
            <person name="Mikhailova N."/>
            <person name="Reeve W.G."/>
            <person name="Richardson P."/>
        </authorList>
    </citation>
    <scope>NUCLEOTIDE SEQUENCE [LARGE SCALE GENOMIC DNA]</scope>
    <source>
        <strain evidence="2">WSM419</strain>
        <plasmid evidence="2">Plasmid pSMED02</plasmid>
    </source>
</reference>
<organism evidence="1 2">
    <name type="scientific">Sinorhizobium medicae (strain WSM419)</name>
    <name type="common">Ensifer medicae</name>
    <dbReference type="NCBI Taxonomy" id="366394"/>
    <lineage>
        <taxon>Bacteria</taxon>
        <taxon>Pseudomonadati</taxon>
        <taxon>Pseudomonadota</taxon>
        <taxon>Alphaproteobacteria</taxon>
        <taxon>Hyphomicrobiales</taxon>
        <taxon>Rhizobiaceae</taxon>
        <taxon>Sinorhizobium/Ensifer group</taxon>
        <taxon>Sinorhizobium</taxon>
    </lineage>
</organism>